<dbReference type="PROSITE" id="PS51257">
    <property type="entry name" value="PROKAR_LIPOPROTEIN"/>
    <property type="match status" value="1"/>
</dbReference>
<evidence type="ECO:0000256" key="1">
    <source>
        <dbReference type="SAM" id="Coils"/>
    </source>
</evidence>
<dbReference type="EMBL" id="UOEP01000217">
    <property type="protein sequence ID" value="VAW24539.1"/>
    <property type="molecule type" value="Genomic_DNA"/>
</dbReference>
<dbReference type="AlphaFoldDB" id="A0A3B0UJ06"/>
<dbReference type="PANTHER" id="PTHR30469">
    <property type="entry name" value="MULTIDRUG RESISTANCE PROTEIN MDTA"/>
    <property type="match status" value="1"/>
</dbReference>
<dbReference type="GO" id="GO:1990281">
    <property type="term" value="C:efflux pump complex"/>
    <property type="evidence" value="ECO:0007669"/>
    <property type="project" value="TreeGrafter"/>
</dbReference>
<feature type="domain" description="CusB-like beta-barrel" evidence="3">
    <location>
        <begin position="222"/>
        <end position="292"/>
    </location>
</feature>
<feature type="coiled-coil region" evidence="1">
    <location>
        <begin position="25"/>
        <end position="59"/>
    </location>
</feature>
<reference evidence="5" key="1">
    <citation type="submission" date="2018-06" db="EMBL/GenBank/DDBJ databases">
        <authorList>
            <person name="Zhirakovskaya E."/>
        </authorList>
    </citation>
    <scope>NUCLEOTIDE SEQUENCE</scope>
</reference>
<evidence type="ECO:0000259" key="3">
    <source>
        <dbReference type="Pfam" id="PF25954"/>
    </source>
</evidence>
<feature type="coiled-coil region" evidence="1">
    <location>
        <begin position="160"/>
        <end position="187"/>
    </location>
</feature>
<keyword evidence="1" id="KW-0175">Coiled coil</keyword>
<protein>
    <submittedName>
        <fullName evidence="5">Probable Co/Zn/Cd efflux system membrane fusion protein</fullName>
    </submittedName>
</protein>
<feature type="domain" description="CzcB-like alpha-helical hairpin" evidence="2">
    <location>
        <begin position="134"/>
        <end position="178"/>
    </location>
</feature>
<dbReference type="Pfam" id="PF25893">
    <property type="entry name" value="HH_CzcB"/>
    <property type="match status" value="1"/>
</dbReference>
<name>A0A3B0UJ06_9ZZZZ</name>
<sequence>MKQNLIIIIALLFLASCGSTTVKDEATRHQELQQYKQELHELEQKISVLEKELSANAEEEIINVKVAEIESRLFEHFIEVTGNVEADLDIDLSPESAGIIEEVFAKEGMNVKKGQVLGKLNTDALQRSLDDMKIQFELATTTYERQKNLWDHNIGSEMQYLQAKTNKESLEKRIEGIQAQIDMAIIKSPIDGEIDVVYQERGQIGNPQTPFVKVLNISRVKIYADVSETYLTKIKKGDKVTVVFPALDREVEASIYRMGNTIDPYNRTFRVRVNLNNSDRMIKPNLVSVLKIRDYTAKNAVVVPSLLIKKDFKGDFTYIVDSSGGKNKAKKVYVKPGVSNNNITEIVEGLSAGMQIITEGYTQIVDGSIIRF</sequence>
<dbReference type="Gene3D" id="2.40.420.20">
    <property type="match status" value="1"/>
</dbReference>
<dbReference type="InterPro" id="IPR058792">
    <property type="entry name" value="Beta-barrel_RND_2"/>
</dbReference>
<dbReference type="InterPro" id="IPR058637">
    <property type="entry name" value="YknX-like_C"/>
</dbReference>
<dbReference type="Pfam" id="PF25989">
    <property type="entry name" value="YknX_C"/>
    <property type="match status" value="1"/>
</dbReference>
<feature type="domain" description="YknX-like C-terminal permuted SH3-like" evidence="4">
    <location>
        <begin position="301"/>
        <end position="370"/>
    </location>
</feature>
<dbReference type="GO" id="GO:0015562">
    <property type="term" value="F:efflux transmembrane transporter activity"/>
    <property type="evidence" value="ECO:0007669"/>
    <property type="project" value="TreeGrafter"/>
</dbReference>
<dbReference type="InterPro" id="IPR058648">
    <property type="entry name" value="HH_CzcB-like"/>
</dbReference>
<evidence type="ECO:0000313" key="5">
    <source>
        <dbReference type="EMBL" id="VAW24539.1"/>
    </source>
</evidence>
<dbReference type="InterPro" id="IPR006143">
    <property type="entry name" value="RND_pump_MFP"/>
</dbReference>
<accession>A0A3B0UJ06</accession>
<proteinExistence type="predicted"/>
<dbReference type="Gene3D" id="2.40.50.100">
    <property type="match status" value="1"/>
</dbReference>
<evidence type="ECO:0000259" key="2">
    <source>
        <dbReference type="Pfam" id="PF25893"/>
    </source>
</evidence>
<dbReference type="Gene3D" id="1.10.287.470">
    <property type="entry name" value="Helix hairpin bin"/>
    <property type="match status" value="1"/>
</dbReference>
<organism evidence="5">
    <name type="scientific">hydrothermal vent metagenome</name>
    <dbReference type="NCBI Taxonomy" id="652676"/>
    <lineage>
        <taxon>unclassified sequences</taxon>
        <taxon>metagenomes</taxon>
        <taxon>ecological metagenomes</taxon>
    </lineage>
</organism>
<dbReference type="Gene3D" id="2.40.30.170">
    <property type="match status" value="1"/>
</dbReference>
<dbReference type="Pfam" id="PF25954">
    <property type="entry name" value="Beta-barrel_RND_2"/>
    <property type="match status" value="1"/>
</dbReference>
<dbReference type="SUPFAM" id="SSF111369">
    <property type="entry name" value="HlyD-like secretion proteins"/>
    <property type="match status" value="1"/>
</dbReference>
<dbReference type="NCBIfam" id="TIGR01730">
    <property type="entry name" value="RND_mfp"/>
    <property type="match status" value="1"/>
</dbReference>
<evidence type="ECO:0000259" key="4">
    <source>
        <dbReference type="Pfam" id="PF25989"/>
    </source>
</evidence>
<gene>
    <name evidence="5" type="ORF">MNBD_BACTEROID01-2197</name>
</gene>
<dbReference type="PANTHER" id="PTHR30469:SF15">
    <property type="entry name" value="HLYD FAMILY OF SECRETION PROTEINS"/>
    <property type="match status" value="1"/>
</dbReference>